<dbReference type="Gene3D" id="3.30.300.30">
    <property type="match status" value="1"/>
</dbReference>
<dbReference type="PANTHER" id="PTHR45527:SF1">
    <property type="entry name" value="FATTY ACID SYNTHASE"/>
    <property type="match status" value="1"/>
</dbReference>
<evidence type="ECO:0000256" key="3">
    <source>
        <dbReference type="ARBA" id="ARBA00022553"/>
    </source>
</evidence>
<dbReference type="Pfam" id="PF00668">
    <property type="entry name" value="Condensation"/>
    <property type="match status" value="1"/>
</dbReference>
<dbReference type="InterPro" id="IPR036736">
    <property type="entry name" value="ACP-like_sf"/>
</dbReference>
<dbReference type="Gene3D" id="1.10.1200.10">
    <property type="entry name" value="ACP-like"/>
    <property type="match status" value="1"/>
</dbReference>
<dbReference type="CDD" id="cd05930">
    <property type="entry name" value="A_NRPS"/>
    <property type="match status" value="1"/>
</dbReference>
<dbReference type="PROSITE" id="PS00455">
    <property type="entry name" value="AMP_BINDING"/>
    <property type="match status" value="1"/>
</dbReference>
<dbReference type="Proteomes" id="UP001597097">
    <property type="component" value="Unassembled WGS sequence"/>
</dbReference>
<dbReference type="Pfam" id="PF00550">
    <property type="entry name" value="PP-binding"/>
    <property type="match status" value="1"/>
</dbReference>
<evidence type="ECO:0000313" key="6">
    <source>
        <dbReference type="Proteomes" id="UP001597097"/>
    </source>
</evidence>
<keyword evidence="3" id="KW-0597">Phosphoprotein</keyword>
<dbReference type="Gene3D" id="2.30.38.10">
    <property type="entry name" value="Luciferase, Domain 3"/>
    <property type="match status" value="1"/>
</dbReference>
<dbReference type="SUPFAM" id="SSF56801">
    <property type="entry name" value="Acetyl-CoA synthetase-like"/>
    <property type="match status" value="1"/>
</dbReference>
<dbReference type="PROSITE" id="PS50075">
    <property type="entry name" value="CARRIER"/>
    <property type="match status" value="1"/>
</dbReference>
<comment type="cofactor">
    <cofactor evidence="1">
        <name>pantetheine 4'-phosphate</name>
        <dbReference type="ChEBI" id="CHEBI:47942"/>
    </cofactor>
</comment>
<dbReference type="InterPro" id="IPR020806">
    <property type="entry name" value="PKS_PP-bd"/>
</dbReference>
<evidence type="ECO:0000256" key="2">
    <source>
        <dbReference type="ARBA" id="ARBA00022450"/>
    </source>
</evidence>
<reference evidence="6" key="1">
    <citation type="journal article" date="2019" name="Int. J. Syst. Evol. Microbiol.">
        <title>The Global Catalogue of Microorganisms (GCM) 10K type strain sequencing project: providing services to taxonomists for standard genome sequencing and annotation.</title>
        <authorList>
            <consortium name="The Broad Institute Genomics Platform"/>
            <consortium name="The Broad Institute Genome Sequencing Center for Infectious Disease"/>
            <person name="Wu L."/>
            <person name="Ma J."/>
        </authorList>
    </citation>
    <scope>NUCLEOTIDE SEQUENCE [LARGE SCALE GENOMIC DNA]</scope>
    <source>
        <strain evidence="6">CGMCC 1.15399</strain>
    </source>
</reference>
<dbReference type="InterPro" id="IPR000873">
    <property type="entry name" value="AMP-dep_synth/lig_dom"/>
</dbReference>
<evidence type="ECO:0000259" key="4">
    <source>
        <dbReference type="PROSITE" id="PS50075"/>
    </source>
</evidence>
<dbReference type="InterPro" id="IPR023213">
    <property type="entry name" value="CAT-like_dom_sf"/>
</dbReference>
<dbReference type="PANTHER" id="PTHR45527">
    <property type="entry name" value="NONRIBOSOMAL PEPTIDE SYNTHETASE"/>
    <property type="match status" value="1"/>
</dbReference>
<dbReference type="Gene3D" id="3.30.559.10">
    <property type="entry name" value="Chloramphenicol acetyltransferase-like domain"/>
    <property type="match status" value="1"/>
</dbReference>
<proteinExistence type="predicted"/>
<dbReference type="RefSeq" id="WP_378625898.1">
    <property type="nucleotide sequence ID" value="NZ_JBHUCM010000065.1"/>
</dbReference>
<dbReference type="PROSITE" id="PS00012">
    <property type="entry name" value="PHOSPHOPANTETHEINE"/>
    <property type="match status" value="1"/>
</dbReference>
<dbReference type="InterPro" id="IPR025110">
    <property type="entry name" value="AMP-bd_C"/>
</dbReference>
<keyword evidence="6" id="KW-1185">Reference proteome</keyword>
<keyword evidence="2" id="KW-0596">Phosphopantetheine</keyword>
<gene>
    <name evidence="5" type="ORF">ACFSJ0_55370</name>
</gene>
<dbReference type="InterPro" id="IPR010071">
    <property type="entry name" value="AA_adenyl_dom"/>
</dbReference>
<dbReference type="SMART" id="SM00823">
    <property type="entry name" value="PKS_PP"/>
    <property type="match status" value="1"/>
</dbReference>
<organism evidence="5 6">
    <name type="scientific">Nonomuraea guangzhouensis</name>
    <dbReference type="NCBI Taxonomy" id="1291555"/>
    <lineage>
        <taxon>Bacteria</taxon>
        <taxon>Bacillati</taxon>
        <taxon>Actinomycetota</taxon>
        <taxon>Actinomycetes</taxon>
        <taxon>Streptosporangiales</taxon>
        <taxon>Streptosporangiaceae</taxon>
        <taxon>Nonomuraea</taxon>
    </lineage>
</organism>
<comment type="caution">
    <text evidence="5">The sequence shown here is derived from an EMBL/GenBank/DDBJ whole genome shotgun (WGS) entry which is preliminary data.</text>
</comment>
<dbReference type="InterPro" id="IPR009081">
    <property type="entry name" value="PP-bd_ACP"/>
</dbReference>
<dbReference type="Gene3D" id="3.40.50.980">
    <property type="match status" value="2"/>
</dbReference>
<dbReference type="SUPFAM" id="SSF52777">
    <property type="entry name" value="CoA-dependent acyltransferases"/>
    <property type="match status" value="1"/>
</dbReference>
<evidence type="ECO:0000256" key="1">
    <source>
        <dbReference type="ARBA" id="ARBA00001957"/>
    </source>
</evidence>
<dbReference type="Pfam" id="PF13193">
    <property type="entry name" value="AMP-binding_C"/>
    <property type="match status" value="1"/>
</dbReference>
<feature type="domain" description="Carrier" evidence="4">
    <location>
        <begin position="509"/>
        <end position="584"/>
    </location>
</feature>
<accession>A0ABW4GVF2</accession>
<dbReference type="InterPro" id="IPR001242">
    <property type="entry name" value="Condensation_dom"/>
</dbReference>
<dbReference type="NCBIfam" id="TIGR01733">
    <property type="entry name" value="AA-adenyl-dom"/>
    <property type="match status" value="1"/>
</dbReference>
<dbReference type="EMBL" id="JBHUCM010000065">
    <property type="protein sequence ID" value="MFD1546304.1"/>
    <property type="molecule type" value="Genomic_DNA"/>
</dbReference>
<feature type="non-terminal residue" evidence="5">
    <location>
        <position position="684"/>
    </location>
</feature>
<dbReference type="InterPro" id="IPR020845">
    <property type="entry name" value="AMP-binding_CS"/>
</dbReference>
<sequence>MAATMVERDPLNAAESGQWLPGLIAAQTRRAPDAPAVRCGGDELTYADLDRRATQLARRLAARGAGPESIVAVALPRSADLVVALLAVLKAGAAYLPIDLDYPRERIALMLSGARPVCLLTDAATGAALAGTGVDQMLLHGTDLEGGELPDIVPGAHPAYVVYTSGSTGTPKGVVVEHRALTDYLLWSLRTYPGLRGESLWHSSVSFDMTVTSLWAALAAGGCVRVAALDDSQDGSQDGGCTFLKATPSHLPLLEVLPERFSPTRELMFGGEALRGEALRAWRERHPDVTVLNVYGPTEATVNVAEHRIEPGTEVPDGVLPLGLPMDNTRIQVLDEALRPIPPGEVGELYISGAGLARGYLGRAGLTAERFVPDPSGAPGERMYRTGDLGRRRPDGVLEFAGRADGQVKIRGHRVELGEIEAVLGAFPEVGQVAAVVREDQPGDQRIVAYVTPRSVDAAGLLAHAGRRLPGYMTPSAVVGLDALPLTAHGKLDRHALPAPAWQATSGAAPRTPREEALCRLFAEILGVPGVGIDDNFFELGGHSVLATRLVGRVRSELGVELALRALFESPTPAALAERCAESSEAPDAGLALAALPRPERVPLSAGQRGLWFLHHLEGASATYNLPLALRLRGPLDVAALRLAVADLVARHEPLRTIYPGIGGEPCQRPLDAATAAPELRVVH</sequence>
<protein>
    <submittedName>
        <fullName evidence="5">Amino acid adenylation domain-containing protein</fullName>
    </submittedName>
</protein>
<dbReference type="Pfam" id="PF00501">
    <property type="entry name" value="AMP-binding"/>
    <property type="match status" value="1"/>
</dbReference>
<name>A0ABW4GVF2_9ACTN</name>
<dbReference type="InterPro" id="IPR006162">
    <property type="entry name" value="Ppantetheine_attach_site"/>
</dbReference>
<dbReference type="InterPro" id="IPR045851">
    <property type="entry name" value="AMP-bd_C_sf"/>
</dbReference>
<evidence type="ECO:0000313" key="5">
    <source>
        <dbReference type="EMBL" id="MFD1546304.1"/>
    </source>
</evidence>
<dbReference type="SUPFAM" id="SSF47336">
    <property type="entry name" value="ACP-like"/>
    <property type="match status" value="1"/>
</dbReference>